<evidence type="ECO:0000256" key="6">
    <source>
        <dbReference type="ARBA" id="ARBA00023085"/>
    </source>
</evidence>
<dbReference type="InterPro" id="IPR033131">
    <property type="entry name" value="Pectinesterase_Asp_AS"/>
</dbReference>
<dbReference type="EMBL" id="ACXX02000002">
    <property type="protein sequence ID" value="EGD48892.1"/>
    <property type="molecule type" value="Genomic_DNA"/>
</dbReference>
<proteinExistence type="inferred from homology"/>
<dbReference type="InterPro" id="IPR012334">
    <property type="entry name" value="Pectin_lyas_fold"/>
</dbReference>
<keyword evidence="3" id="KW-0732">Signal</keyword>
<dbReference type="SUPFAM" id="SSF63446">
    <property type="entry name" value="Type I dockerin domain"/>
    <property type="match status" value="1"/>
</dbReference>
<organism evidence="13 14">
    <name type="scientific">Ruminiclostridium papyrosolvens DSM 2782</name>
    <dbReference type="NCBI Taxonomy" id="588581"/>
    <lineage>
        <taxon>Bacteria</taxon>
        <taxon>Bacillati</taxon>
        <taxon>Bacillota</taxon>
        <taxon>Clostridia</taxon>
        <taxon>Eubacteriales</taxon>
        <taxon>Oscillospiraceae</taxon>
        <taxon>Ruminiclostridium</taxon>
    </lineage>
</organism>
<dbReference type="AlphaFoldDB" id="F1T8R0"/>
<dbReference type="PROSITE" id="PS00503">
    <property type="entry name" value="PECTINESTERASE_2"/>
    <property type="match status" value="1"/>
</dbReference>
<dbReference type="GO" id="GO:0008810">
    <property type="term" value="F:cellulase activity"/>
    <property type="evidence" value="ECO:0007669"/>
    <property type="project" value="UniProtKB-EC"/>
</dbReference>
<dbReference type="InterPro" id="IPR000070">
    <property type="entry name" value="Pectinesterase_cat"/>
</dbReference>
<dbReference type="CDD" id="cd14256">
    <property type="entry name" value="Dockerin_I"/>
    <property type="match status" value="1"/>
</dbReference>
<dbReference type="PROSITE" id="PS51766">
    <property type="entry name" value="DOCKERIN"/>
    <property type="match status" value="1"/>
</dbReference>
<reference evidence="13" key="2">
    <citation type="submission" date="2011-01" db="EMBL/GenBank/DDBJ databases">
        <title>The Non-contiguous Finished genome of Clostridium papyrosolvens.</title>
        <authorList>
            <person name="Lucas S."/>
            <person name="Copeland A."/>
            <person name="Lapidus A."/>
            <person name="Cheng J.-F."/>
            <person name="Goodwin L."/>
            <person name="Pitluck S."/>
            <person name="Misra M."/>
            <person name="Chertkov O."/>
            <person name="Detter J.C."/>
            <person name="Han C."/>
            <person name="Tapia R."/>
            <person name="Land M."/>
            <person name="Hauser L."/>
            <person name="Kyrpides N."/>
            <person name="Ivanova N."/>
            <person name="Pagani I."/>
            <person name="Mouttaki H."/>
            <person name="He Z."/>
            <person name="Zhou J."/>
            <person name="Hemme C.L."/>
            <person name="Woyke T."/>
        </authorList>
    </citation>
    <scope>NUCLEOTIDE SEQUENCE [LARGE SCALE GENOMIC DNA]</scope>
    <source>
        <strain evidence="13">DSM 2782</strain>
    </source>
</reference>
<dbReference type="PANTHER" id="PTHR31321:SF57">
    <property type="entry name" value="PECTINESTERASE 53-RELATED"/>
    <property type="match status" value="1"/>
</dbReference>
<feature type="active site" evidence="10">
    <location>
        <position position="195"/>
    </location>
</feature>
<dbReference type="OrthoDB" id="9804686at2"/>
<sequence>MKRERVLHLVLILVFVLQTMAGSVFMSEVGAVSYDMVVAKDGSGNYTTVQAAINSVPSNSSTRTTIYIKNGTYKEKINISSSKINISMIGQSKAGTILTYNDAASTPKSSGGTLGTTGSASVTIAGAGFQAENITFENSYNEAANGSSQAVAVLAKADKMIFKGCSFKGNQDTLYANGDARRQYYYNCYIEGDVDFIFGSANAVFDSCEIFSLNRSGGCVTAPSTKANQKGYLIYKCKLTSSSGPKSIYLGRPWIPSSDTTQTTPKVLYRECELGAHIADGGWTVMSGNNPANYEMWEYKNTGAGANTSRKQLPSSKAAEYTVEKFLSGSDGWNPNANENIPVPIPDGQYIKSLVVNDTQNAANWSVQSNLKVGDLVYGDRTYKFTQLPQKLTGSEWIRTACDSKMYSADEASFTAKADITVYVGIDNRTTNILGWLNGWTATGDTLVSDNNSVAYNLYKKDFTANSPVTLGFNGASASTVNYVIIVKSKTSDVLSGDVNEDGTVSALDFALLRKYLLTGIADGINLTAADVNSDGDINAIDYAMLKSYLLNGN</sequence>
<evidence type="ECO:0000256" key="8">
    <source>
        <dbReference type="ARBA" id="ARBA00023295"/>
    </source>
</evidence>
<dbReference type="Gene3D" id="2.160.20.10">
    <property type="entry name" value="Single-stranded right-handed beta-helix, Pectin lyase-like"/>
    <property type="match status" value="1"/>
</dbReference>
<evidence type="ECO:0000256" key="4">
    <source>
        <dbReference type="ARBA" id="ARBA00022801"/>
    </source>
</evidence>
<dbReference type="InterPro" id="IPR016134">
    <property type="entry name" value="Dockerin_dom"/>
</dbReference>
<dbReference type="InterPro" id="IPR002105">
    <property type="entry name" value="Dockerin_1_rpt"/>
</dbReference>
<dbReference type="InterPro" id="IPR036439">
    <property type="entry name" value="Dockerin_dom_sf"/>
</dbReference>
<comment type="caution">
    <text evidence="13">The sequence shown here is derived from an EMBL/GenBank/DDBJ whole genome shotgun (WGS) entry which is preliminary data.</text>
</comment>
<dbReference type="InterPro" id="IPR011050">
    <property type="entry name" value="Pectin_lyase_fold/virulence"/>
</dbReference>
<keyword evidence="4 11" id="KW-0378">Hydrolase</keyword>
<keyword evidence="8" id="KW-0326">Glycosidase</keyword>
<gene>
    <name evidence="13" type="ORF">Cpap_3319</name>
</gene>
<dbReference type="PROSITE" id="PS00448">
    <property type="entry name" value="CLOS_CELLULOSOME_RPT"/>
    <property type="match status" value="1"/>
</dbReference>
<dbReference type="SUPFAM" id="SSF51126">
    <property type="entry name" value="Pectin lyase-like"/>
    <property type="match status" value="1"/>
</dbReference>
<dbReference type="eggNOG" id="COG4677">
    <property type="taxonomic scope" value="Bacteria"/>
</dbReference>
<evidence type="ECO:0000259" key="12">
    <source>
        <dbReference type="PROSITE" id="PS51766"/>
    </source>
</evidence>
<comment type="pathway">
    <text evidence="11">Glycan metabolism; pectin degradation; 2-dehydro-3-deoxy-D-gluconate from pectin: step 1/5.</text>
</comment>
<evidence type="ECO:0000256" key="3">
    <source>
        <dbReference type="ARBA" id="ARBA00022729"/>
    </source>
</evidence>
<dbReference type="GO" id="GO:0009279">
    <property type="term" value="C:cell outer membrane"/>
    <property type="evidence" value="ECO:0007669"/>
    <property type="project" value="TreeGrafter"/>
</dbReference>
<keyword evidence="5" id="KW-0136">Cellulose degradation</keyword>
<dbReference type="InterPro" id="IPR018040">
    <property type="entry name" value="Pectinesterase_Tyr_AS"/>
</dbReference>
<comment type="similarity">
    <text evidence="2">Belongs to the pectinesterase family.</text>
</comment>
<accession>F1T8R0</accession>
<dbReference type="GO" id="GO:0030245">
    <property type="term" value="P:cellulose catabolic process"/>
    <property type="evidence" value="ECO:0007669"/>
    <property type="project" value="UniProtKB-KW"/>
</dbReference>
<evidence type="ECO:0000313" key="13">
    <source>
        <dbReference type="EMBL" id="EGD48892.1"/>
    </source>
</evidence>
<keyword evidence="14" id="KW-1185">Reference proteome</keyword>
<evidence type="ECO:0000256" key="11">
    <source>
        <dbReference type="RuleBase" id="RU000589"/>
    </source>
</evidence>
<evidence type="ECO:0000256" key="10">
    <source>
        <dbReference type="PROSITE-ProRule" id="PRU10040"/>
    </source>
</evidence>
<name>F1T8R0_9FIRM</name>
<reference evidence="13" key="1">
    <citation type="submission" date="2009-07" db="EMBL/GenBank/DDBJ databases">
        <authorList>
            <consortium name="US DOE Joint Genome Institute (JGI-PGF)"/>
            <person name="Lucas S."/>
            <person name="Copeland A."/>
            <person name="Lapidus A."/>
            <person name="Glavina del Rio T."/>
            <person name="Tice H."/>
            <person name="Bruce D."/>
            <person name="Goodwin L."/>
            <person name="Pitluck S."/>
            <person name="Larimer F."/>
            <person name="Land M.L."/>
            <person name="Mouttaki H."/>
            <person name="He Z."/>
            <person name="Zhou J."/>
            <person name="Hemme C.L."/>
        </authorList>
    </citation>
    <scope>NUCLEOTIDE SEQUENCE [LARGE SCALE GENOMIC DNA]</scope>
    <source>
        <strain evidence="13">DSM 2782</strain>
    </source>
</reference>
<dbReference type="PROSITE" id="PS00018">
    <property type="entry name" value="EF_HAND_1"/>
    <property type="match status" value="1"/>
</dbReference>
<dbReference type="STRING" id="588581.Cpap_3319"/>
<dbReference type="GO" id="GO:0042545">
    <property type="term" value="P:cell wall modification"/>
    <property type="evidence" value="ECO:0007669"/>
    <property type="project" value="UniProtKB-UniRule"/>
</dbReference>
<dbReference type="Pfam" id="PF00404">
    <property type="entry name" value="Dockerin_1"/>
    <property type="match status" value="1"/>
</dbReference>
<dbReference type="InterPro" id="IPR018247">
    <property type="entry name" value="EF_Hand_1_Ca_BS"/>
</dbReference>
<evidence type="ECO:0000313" key="14">
    <source>
        <dbReference type="Proteomes" id="UP000003860"/>
    </source>
</evidence>
<evidence type="ECO:0000256" key="5">
    <source>
        <dbReference type="ARBA" id="ARBA00023001"/>
    </source>
</evidence>
<feature type="domain" description="Dockerin" evidence="12">
    <location>
        <begin position="492"/>
        <end position="554"/>
    </location>
</feature>
<dbReference type="GO" id="GO:0045490">
    <property type="term" value="P:pectin catabolic process"/>
    <property type="evidence" value="ECO:0007669"/>
    <property type="project" value="UniProtKB-UniRule"/>
</dbReference>
<evidence type="ECO:0000256" key="7">
    <source>
        <dbReference type="ARBA" id="ARBA00023277"/>
    </source>
</evidence>
<dbReference type="EC" id="3.1.1.11" evidence="11"/>
<evidence type="ECO:0000256" key="9">
    <source>
        <dbReference type="ARBA" id="ARBA00023326"/>
    </source>
</evidence>
<protein>
    <recommendedName>
        <fullName evidence="11">Pectinesterase</fullName>
        <ecNumber evidence="11">3.1.1.11</ecNumber>
    </recommendedName>
</protein>
<dbReference type="PROSITE" id="PS00800">
    <property type="entry name" value="PECTINESTERASE_1"/>
    <property type="match status" value="1"/>
</dbReference>
<dbReference type="Gene3D" id="1.10.1330.10">
    <property type="entry name" value="Dockerin domain"/>
    <property type="match status" value="1"/>
</dbReference>
<dbReference type="RefSeq" id="WP_004616927.1">
    <property type="nucleotide sequence ID" value="NZ_ACXX02000002.1"/>
</dbReference>
<evidence type="ECO:0000256" key="2">
    <source>
        <dbReference type="ARBA" id="ARBA00008891"/>
    </source>
</evidence>
<dbReference type="UniPathway" id="UPA00545">
    <property type="reaction ID" value="UER00823"/>
</dbReference>
<comment type="catalytic activity">
    <reaction evidence="11">
        <text>[(1-&gt;4)-alpha-D-galacturonosyl methyl ester](n) + n H2O = [(1-&gt;4)-alpha-D-galacturonosyl](n) + n methanol + n H(+)</text>
        <dbReference type="Rhea" id="RHEA:22380"/>
        <dbReference type="Rhea" id="RHEA-COMP:14570"/>
        <dbReference type="Rhea" id="RHEA-COMP:14573"/>
        <dbReference type="ChEBI" id="CHEBI:15377"/>
        <dbReference type="ChEBI" id="CHEBI:15378"/>
        <dbReference type="ChEBI" id="CHEBI:17790"/>
        <dbReference type="ChEBI" id="CHEBI:140522"/>
        <dbReference type="ChEBI" id="CHEBI:140523"/>
        <dbReference type="EC" id="3.1.1.11"/>
    </reaction>
</comment>
<comment type="catalytic activity">
    <reaction evidence="1">
        <text>Endohydrolysis of (1-&gt;4)-beta-D-glucosidic linkages in cellulose, lichenin and cereal beta-D-glucans.</text>
        <dbReference type="EC" id="3.2.1.4"/>
    </reaction>
</comment>
<dbReference type="Pfam" id="PF01095">
    <property type="entry name" value="Pectinesterase"/>
    <property type="match status" value="1"/>
</dbReference>
<keyword evidence="7" id="KW-0119">Carbohydrate metabolism</keyword>
<keyword evidence="9" id="KW-0624">Polysaccharide degradation</keyword>
<dbReference type="GO" id="GO:0030599">
    <property type="term" value="F:pectinesterase activity"/>
    <property type="evidence" value="ECO:0007669"/>
    <property type="project" value="UniProtKB-UniRule"/>
</dbReference>
<keyword evidence="6 11" id="KW-0063">Aspartyl esterase</keyword>
<dbReference type="PANTHER" id="PTHR31321">
    <property type="entry name" value="ACYL-COA THIOESTER HYDROLASE YBHC-RELATED"/>
    <property type="match status" value="1"/>
</dbReference>
<dbReference type="Proteomes" id="UP000003860">
    <property type="component" value="Unassembled WGS sequence"/>
</dbReference>
<evidence type="ECO:0000256" key="1">
    <source>
        <dbReference type="ARBA" id="ARBA00000966"/>
    </source>
</evidence>